<comment type="caution">
    <text evidence="7">The sequence shown here is derived from an EMBL/GenBank/DDBJ whole genome shotgun (WGS) entry which is preliminary data.</text>
</comment>
<keyword evidence="2" id="KW-0699">rRNA-binding</keyword>
<evidence type="ECO:0000313" key="7">
    <source>
        <dbReference type="EMBL" id="OAG29051.1"/>
    </source>
</evidence>
<dbReference type="GO" id="GO:0003735">
    <property type="term" value="F:structural constituent of ribosome"/>
    <property type="evidence" value="ECO:0007669"/>
    <property type="project" value="InterPro"/>
</dbReference>
<dbReference type="Gene3D" id="3.90.930.12">
    <property type="entry name" value="Ribosomal protein L6, alpha-beta domain"/>
    <property type="match status" value="2"/>
</dbReference>
<dbReference type="InterPro" id="IPR020040">
    <property type="entry name" value="Ribosomal_uL6_a/b-dom"/>
</dbReference>
<evidence type="ECO:0000256" key="2">
    <source>
        <dbReference type="ARBA" id="ARBA00022730"/>
    </source>
</evidence>
<dbReference type="RefSeq" id="XP_067543796.1">
    <property type="nucleotide sequence ID" value="XM_067688608.1"/>
</dbReference>
<evidence type="ECO:0000259" key="6">
    <source>
        <dbReference type="Pfam" id="PF00347"/>
    </source>
</evidence>
<dbReference type="STRING" id="1805483.A0A177EC15"/>
<dbReference type="Proteomes" id="UP000185944">
    <property type="component" value="Unassembled WGS sequence"/>
</dbReference>
<protein>
    <submittedName>
        <fullName evidence="7">Large subunit ribosomal protein L9e</fullName>
    </submittedName>
</protein>
<dbReference type="SUPFAM" id="SSF56053">
    <property type="entry name" value="Ribosomal protein L6"/>
    <property type="match status" value="2"/>
</dbReference>
<evidence type="ECO:0000313" key="8">
    <source>
        <dbReference type="Proteomes" id="UP000185944"/>
    </source>
</evidence>
<dbReference type="Pfam" id="PF00347">
    <property type="entry name" value="Ribosomal_L6"/>
    <property type="match status" value="1"/>
</dbReference>
<keyword evidence="8" id="KW-1185">Reference proteome</keyword>
<dbReference type="PANTHER" id="PTHR11655:SF16">
    <property type="entry name" value="60S RIBOSOMAL PROTEIN L9"/>
    <property type="match status" value="1"/>
</dbReference>
<dbReference type="GeneID" id="93647540"/>
<reference evidence="7 8" key="1">
    <citation type="submission" date="2016-02" db="EMBL/GenBank/DDBJ databases">
        <title>Discovery of a natural microsporidian pathogen with a broad tissue tropism in Caenorhabditis elegans.</title>
        <authorList>
            <person name="Luallen R.J."/>
            <person name="Reinke A.W."/>
            <person name="Tong L."/>
            <person name="Botts M.R."/>
            <person name="Felix M.-A."/>
            <person name="Troemel E.R."/>
        </authorList>
    </citation>
    <scope>NUCLEOTIDE SEQUENCE [LARGE SCALE GENOMIC DNA]</scope>
    <source>
        <strain evidence="7 8">JUm2807</strain>
    </source>
</reference>
<accession>A0A177EC15</accession>
<dbReference type="GO" id="GO:0019843">
    <property type="term" value="F:rRNA binding"/>
    <property type="evidence" value="ECO:0007669"/>
    <property type="project" value="UniProtKB-KW"/>
</dbReference>
<dbReference type="EMBL" id="LTDL01000042">
    <property type="protein sequence ID" value="OAG29051.1"/>
    <property type="molecule type" value="Genomic_DNA"/>
</dbReference>
<evidence type="ECO:0000256" key="3">
    <source>
        <dbReference type="ARBA" id="ARBA00022884"/>
    </source>
</evidence>
<dbReference type="OrthoDB" id="10252633at2759"/>
<dbReference type="AlphaFoldDB" id="A0A177EC15"/>
<dbReference type="FunFam" id="3.90.930.12:FF:000008">
    <property type="entry name" value="50S ribosomal protein L6"/>
    <property type="match status" value="1"/>
</dbReference>
<feature type="domain" description="Large ribosomal subunit protein uL6 alpha-beta" evidence="6">
    <location>
        <begin position="98"/>
        <end position="174"/>
    </location>
</feature>
<keyword evidence="4 7" id="KW-0689">Ribosomal protein</keyword>
<dbReference type="PANTHER" id="PTHR11655">
    <property type="entry name" value="60S/50S RIBOSOMAL PROTEIN L6/L9"/>
    <property type="match status" value="1"/>
</dbReference>
<evidence type="ECO:0000256" key="1">
    <source>
        <dbReference type="ARBA" id="ARBA00009356"/>
    </source>
</evidence>
<organism evidence="7 8">
    <name type="scientific">Nematocida displodere</name>
    <dbReference type="NCBI Taxonomy" id="1805483"/>
    <lineage>
        <taxon>Eukaryota</taxon>
        <taxon>Fungi</taxon>
        <taxon>Fungi incertae sedis</taxon>
        <taxon>Microsporidia</taxon>
        <taxon>Nematocida</taxon>
    </lineage>
</organism>
<name>A0A177EC15_9MICR</name>
<evidence type="ECO:0000256" key="5">
    <source>
        <dbReference type="ARBA" id="ARBA00023274"/>
    </source>
</evidence>
<sequence length="186" mass="20527">MKILLTEERVEIPAGCSVVQKDKHIIVTGKRGTESVDISHMVLTVDIEETELFVRLWAAPKKRTPIVKTCASIINSLIIGCTQGFSYKMKAIYKHFPITIVIENEGKRVVIKNFLGNKSDQVVDMIGGTVAKLGGEKDHFLIEGTNVQHVSQSAANISQKCVPKHKDLRVFLDGTFVIAKGLIEAN</sequence>
<comment type="similarity">
    <text evidence="1">Belongs to the universal ribosomal protein uL6 family.</text>
</comment>
<dbReference type="GO" id="GO:0002181">
    <property type="term" value="P:cytoplasmic translation"/>
    <property type="evidence" value="ECO:0007669"/>
    <property type="project" value="TreeGrafter"/>
</dbReference>
<proteinExistence type="inferred from homology"/>
<keyword evidence="3" id="KW-0694">RNA-binding</keyword>
<dbReference type="InterPro" id="IPR036789">
    <property type="entry name" value="Ribosomal_uL6-like_a/b-dom_sf"/>
</dbReference>
<gene>
    <name evidence="7" type="ORF">NEDG_01190</name>
</gene>
<evidence type="ECO:0000256" key="4">
    <source>
        <dbReference type="ARBA" id="ARBA00022980"/>
    </source>
</evidence>
<dbReference type="PIRSF" id="PIRSF002162">
    <property type="entry name" value="Ribosomal_L6"/>
    <property type="match status" value="1"/>
</dbReference>
<dbReference type="GO" id="GO:0022625">
    <property type="term" value="C:cytosolic large ribosomal subunit"/>
    <property type="evidence" value="ECO:0007669"/>
    <property type="project" value="TreeGrafter"/>
</dbReference>
<keyword evidence="5" id="KW-0687">Ribonucleoprotein</keyword>
<dbReference type="VEuPathDB" id="MicrosporidiaDB:NEDG_01190"/>
<dbReference type="InterPro" id="IPR000702">
    <property type="entry name" value="Ribosomal_uL6-like"/>
</dbReference>